<protein>
    <recommendedName>
        <fullName evidence="14">Polycystin family receptor for egg jelly</fullName>
    </recommendedName>
    <alternativeName>
        <fullName evidence="15">PKD and REJ homolog</fullName>
    </alternativeName>
    <alternativeName>
        <fullName evidence="16">Polycystic kidney disease and receptor for egg jelly-related protein</fullName>
    </alternativeName>
</protein>
<evidence type="ECO:0000256" key="2">
    <source>
        <dbReference type="ARBA" id="ARBA00004651"/>
    </source>
</evidence>
<dbReference type="Gene3D" id="2.60.60.20">
    <property type="entry name" value="PLAT/LH2 domain"/>
    <property type="match status" value="1"/>
</dbReference>
<dbReference type="GO" id="GO:0005509">
    <property type="term" value="F:calcium ion binding"/>
    <property type="evidence" value="ECO:0007669"/>
    <property type="project" value="InterPro"/>
</dbReference>
<evidence type="ECO:0000256" key="16">
    <source>
        <dbReference type="ARBA" id="ARBA00082925"/>
    </source>
</evidence>
<dbReference type="OrthoDB" id="2121937at2759"/>
<evidence type="ECO:0000256" key="21">
    <source>
        <dbReference type="SAM" id="SignalP"/>
    </source>
</evidence>
<sequence>MRPGPALLLLGLGLGLGHLPPPAGPRGASAWPSGALRSAPGSGRHGDLARLRPQPRAAPEGGDPQSGAPVTGRAAPALRPRPRVRAPPRARRPPWGPAWTSGPPLPGPGKARSPPRSVHPTGPRRGRRPATQSRCPADAPGRGSLKAANSSDSRSTAPSVACQATPCTINRVHINRDQDPVTLSRKNANSINATVDFECPMNAYLVYQWQIFPVSSVNEVPDWSNPLSVQFQTNIPFLRIPKATLPWGVYMFHFSMTISRRNEQPLKKSDSVYVQFVRSPLKAVLLGDADVTVNFADELILDGIMSSDPEEDKPSEGLRFYWYCTTNAGNYQGNQITVTSKEVCHPEQTNLNWPQASGPTLRIAPETLKGDRVYYFRLVIKKVSRSAFSDKRVHVLPGPSPTAHISCIENCGSNLAVSDRFSVFVNCTDCVNRDFYSWSILSSAGDEVLFDWTGQTVTGRNRAYLMVKAFAFAHFSEDQFWVSVSLASWKGMTLVFRHGFIINYGPQIGECQVNPARGIAIFTKFVIQCSDFKDKHIPLTYKIIISDAESVGEISSVKENTLGTTLYLGTGSTASPSFLPAGMPGNHYALKFYAQVYDSLGAFSQVTFYATVQAPTAKNSSRAVLDQLFHLSSGDTSLLLTLLQKQDLLPAGYLMYVVASVLNSMKTEPALQEDKDTLREYLVRQSFQLPENTLEEIGQVVMVITKLTQKDSELTQTAQQRATERLWQANQALQEYRQKDQHFRSEQIDIISTGILMSLSSIFKLTSRHQVVQDPFKVVEALSDTILADKVPGNQTTVLRTPKLNLYVEKVEKWDVSHAFRNEKNCRNCFRATLNTSRVPDLPAKAPVSVMFYEFTDDPFPWIHYPENISAEVVGFRMTGASDTGSVIEITPDVADVFLVRKNLTFANFDLMVGPSKESEGSLKKTTGAFGFEVDIRRVSEVLVHIVTEVTVLFKVLVYAGSQAAPTNVVAVFLVPHDIPPVVDHSWSGLPNPACAVREVRVICLPPSLLQVIAQRNHSPKGTVSMVLQAPHFVLEPSDKLVRISLFTVHCMDMFGIQSDWKEDTCMLGEKTTWNKVHCVCKSSVRTRRQLQRLRLAYRNLHTHFVTAKVIVVPNPVDLRLTVIRNVSQNPVTLFTVLFIMIIYTVLAFWALHRDEMDQFLRDHVIILPDNDPYDSMCYLVTVFTGSRWGSGTRANVFVQLKGTKSSSDVHCLSHPYFKTLYRGSINTFLLTTKSDLGDIHSIRVWHNNEGKAPSWYLSRIKVENLFSRHIWLFICRKWLSVDTTLEETFHVTHPDEPLKRKDYFLIDMTSRLGKNHMWFSVFTDIVTKSFNRLQRLSCCLAMLLSSLVCNIMFFNLNVQEQTKEGRYIRSMMIGIESVIITIPVHLLITFFFTYSQKKPQVGLDEVAPQKHPLMSEESGYWKERLDRWHAYETSKEHAKEGAKVREKISTRGKARTPSTRGTPSESMKQETENPQQLNKKPHFVLPSWCVYIAWFLVFATCSVSSFFIIFYGLTYGYEKSVEWLFASVCSFCQSVFLVQPVKIILLSGTKTNKLKYCKNLSWSTKHGYIEIRLRELTVRPEDMPALHEHILHLQGSRMYQPLTEDEIRIFRRKKRIRRRAVLFLSYVLTHFIFLALLLLLIALLRHTDSFYYNRYIRDRFSVDLAAVTRLQDVYGWLDSVLLPLFHNDLNPTFLLDSSSKILGLPLMRQVRAKAGERVCLPSEDFMETSISREIRCRPKYGIDPEDTNNYSNFWNSVGKRATDSATAGFIYKPQGKKWVYYSYGLLNTYGSGGYAFYFFPEQQQFNSSLRLKELQGGKWLDEKTWAVILELTTFNPDANLFCSISILFEVSQLGVVNSSISTHSFPLADFNRKTSAEIYLYVAILIFFLAYIVDEGYVIMQERTSYVKSVYNLLNFALKCIFTLLIMLFVSKHFLATGVIQFYLSSPGEFIPFHAVSQVDHTMRIILAFLLFLTILKTLRYSRFFYDVRLAQRAIQAALPGICHMAFVVSVYFFVYMAFGYLVFGQHEWNYSNLIHSTQTIFSYCVSAFRDTEFSSNRVLGVLFLSSFMLVMICILINLFQAVILSAYEEMKQTVYEEPSDEVEAMTYLCRKLRAAFTFLTPESGRKDESEFLATMLYGQPEKNSHRYLGLKTRNIKGKKMVYLVV</sequence>
<dbReference type="Gene3D" id="1.10.287.70">
    <property type="match status" value="1"/>
</dbReference>
<reference evidence="24" key="1">
    <citation type="submission" date="2025-08" db="UniProtKB">
        <authorList>
            <consortium name="Ensembl"/>
        </authorList>
    </citation>
    <scope>IDENTIFICATION</scope>
</reference>
<dbReference type="Ensembl" id="ENSSVLT00005009319.1">
    <property type="protein sequence ID" value="ENSSVLP00005008383.1"/>
    <property type="gene ID" value="ENSSVLG00005006816.1"/>
</dbReference>
<keyword evidence="9" id="KW-0325">Glycoprotein</keyword>
<dbReference type="PANTHER" id="PTHR10877:SF185">
    <property type="entry name" value="POLYCYSTIN FAMILY RECEPTOR FOR EGG JELLY"/>
    <property type="match status" value="1"/>
</dbReference>
<evidence type="ECO:0000256" key="11">
    <source>
        <dbReference type="ARBA" id="ARBA00023329"/>
    </source>
</evidence>
<dbReference type="InterPro" id="IPR003915">
    <property type="entry name" value="PKD_2"/>
</dbReference>
<evidence type="ECO:0000256" key="17">
    <source>
        <dbReference type="PIRSR" id="PIRSR603915-2"/>
    </source>
</evidence>
<comment type="subcellular location">
    <subcellularLocation>
        <location evidence="2">Cell membrane</location>
        <topology evidence="2">Multi-pass membrane protein</topology>
    </subcellularLocation>
    <subcellularLocation>
        <location evidence="13">Cytoplasmic vesicle</location>
        <location evidence="13">Secretory vesicle</location>
        <location evidence="13">Acrosome membrane</location>
        <topology evidence="13">Multi-pass membrane protein</topology>
    </subcellularLocation>
    <subcellularLocation>
        <location evidence="1">Nucleus</location>
    </subcellularLocation>
</comment>
<dbReference type="SMART" id="SM00308">
    <property type="entry name" value="LH2"/>
    <property type="match status" value="1"/>
</dbReference>
<keyword evidence="8 20" id="KW-0472">Membrane</keyword>
<evidence type="ECO:0000256" key="13">
    <source>
        <dbReference type="ARBA" id="ARBA00060440"/>
    </source>
</evidence>
<feature type="chain" id="PRO_5034807721" description="Polycystin family receptor for egg jelly" evidence="21">
    <location>
        <begin position="18"/>
        <end position="2167"/>
    </location>
</feature>
<dbReference type="GO" id="GO:0050982">
    <property type="term" value="P:detection of mechanical stimulus"/>
    <property type="evidence" value="ECO:0007669"/>
    <property type="project" value="TreeGrafter"/>
</dbReference>
<dbReference type="InterPro" id="IPR046791">
    <property type="entry name" value="Polycystin_dom"/>
</dbReference>
<feature type="compositionally biased region" description="Polar residues" evidence="19">
    <location>
        <begin position="147"/>
        <end position="158"/>
    </location>
</feature>
<gene>
    <name evidence="24" type="primary">PKDREJ</name>
</gene>
<dbReference type="PROSITE" id="PS51111">
    <property type="entry name" value="REJ"/>
    <property type="match status" value="1"/>
</dbReference>
<evidence type="ECO:0000256" key="15">
    <source>
        <dbReference type="ARBA" id="ARBA00077182"/>
    </source>
</evidence>
<feature type="transmembrane region" description="Helical" evidence="20">
    <location>
        <begin position="1879"/>
        <end position="1901"/>
    </location>
</feature>
<feature type="domain" description="PLAT" evidence="22">
    <location>
        <begin position="1177"/>
        <end position="1294"/>
    </location>
</feature>
<feature type="transmembrane region" description="Helical" evidence="20">
    <location>
        <begin position="2060"/>
        <end position="2086"/>
    </location>
</feature>
<feature type="transmembrane region" description="Helical" evidence="20">
    <location>
        <begin position="1132"/>
        <end position="1152"/>
    </location>
</feature>
<reference evidence="24" key="2">
    <citation type="submission" date="2025-09" db="UniProtKB">
        <authorList>
            <consortium name="Ensembl"/>
        </authorList>
    </citation>
    <scope>IDENTIFICATION</scope>
</reference>
<feature type="region of interest" description="Disordered" evidence="19">
    <location>
        <begin position="14"/>
        <end position="161"/>
    </location>
</feature>
<feature type="transmembrane region" description="Helical" evidence="20">
    <location>
        <begin position="1524"/>
        <end position="1546"/>
    </location>
</feature>
<evidence type="ECO:0000256" key="19">
    <source>
        <dbReference type="SAM" id="MobiDB-lite"/>
    </source>
</evidence>
<evidence type="ECO:0000256" key="6">
    <source>
        <dbReference type="ARBA" id="ARBA00022729"/>
    </source>
</evidence>
<dbReference type="FunFam" id="1.10.287.70:FF:000141">
    <property type="entry name" value="Polycystin family receptor for egg jelly"/>
    <property type="match status" value="1"/>
</dbReference>
<feature type="domain" description="REJ" evidence="23">
    <location>
        <begin position="167"/>
        <end position="858"/>
    </location>
</feature>
<accession>A0A8D2AXN0</accession>
<feature type="transmembrane region" description="Helical" evidence="20">
    <location>
        <begin position="1489"/>
        <end position="1512"/>
    </location>
</feature>
<name>A0A8D2AXN0_SCIVU</name>
<dbReference type="Pfam" id="PF01477">
    <property type="entry name" value="PLAT"/>
    <property type="match status" value="1"/>
</dbReference>
<dbReference type="InterPro" id="IPR013122">
    <property type="entry name" value="PKD1_2_channel"/>
</dbReference>
<evidence type="ECO:0000259" key="22">
    <source>
        <dbReference type="PROSITE" id="PS50095"/>
    </source>
</evidence>
<dbReference type="Pfam" id="PF02010">
    <property type="entry name" value="REJ"/>
    <property type="match status" value="1"/>
</dbReference>
<keyword evidence="6 21" id="KW-0732">Signal</keyword>
<comment type="similarity">
    <text evidence="3">Belongs to the polycystin family.</text>
</comment>
<feature type="compositionally biased region" description="Polar residues" evidence="19">
    <location>
        <begin position="1457"/>
        <end position="1476"/>
    </location>
</feature>
<evidence type="ECO:0000256" key="14">
    <source>
        <dbReference type="ARBA" id="ARBA00068425"/>
    </source>
</evidence>
<keyword evidence="5 20" id="KW-0812">Transmembrane</keyword>
<dbReference type="FunFam" id="2.60.60.20:FF:000016">
    <property type="entry name" value="Polycystin family receptor for egg jelly"/>
    <property type="match status" value="1"/>
</dbReference>
<feature type="compositionally biased region" description="Basic and acidic residues" evidence="19">
    <location>
        <begin position="1437"/>
        <end position="1450"/>
    </location>
</feature>
<feature type="compositionally biased region" description="Basic residues" evidence="19">
    <location>
        <begin position="80"/>
        <end position="92"/>
    </location>
</feature>
<evidence type="ECO:0000259" key="23">
    <source>
        <dbReference type="PROSITE" id="PS51111"/>
    </source>
</evidence>
<keyword evidence="4" id="KW-1003">Cell membrane</keyword>
<feature type="disulfide bond" evidence="17">
    <location>
        <begin position="1720"/>
        <end position="1737"/>
    </location>
</feature>
<dbReference type="PANTHER" id="PTHR10877">
    <property type="entry name" value="POLYCYSTIN FAMILY MEMBER"/>
    <property type="match status" value="1"/>
</dbReference>
<evidence type="ECO:0000313" key="25">
    <source>
        <dbReference type="Proteomes" id="UP000694564"/>
    </source>
</evidence>
<feature type="signal peptide" evidence="21">
    <location>
        <begin position="1"/>
        <end position="17"/>
    </location>
</feature>
<keyword evidence="7 20" id="KW-1133">Transmembrane helix</keyword>
<feature type="transmembrane region" description="Helical" evidence="20">
    <location>
        <begin position="1621"/>
        <end position="1645"/>
    </location>
</feature>
<dbReference type="PRINTS" id="PR01433">
    <property type="entry name" value="POLYCYSTIN2"/>
</dbReference>
<comment type="caution">
    <text evidence="18">Lacks conserved residue(s) required for the propagation of feature annotation.</text>
</comment>
<dbReference type="InterPro" id="IPR051223">
    <property type="entry name" value="Polycystin"/>
</dbReference>
<evidence type="ECO:0000256" key="8">
    <source>
        <dbReference type="ARBA" id="ARBA00023136"/>
    </source>
</evidence>
<evidence type="ECO:0000256" key="4">
    <source>
        <dbReference type="ARBA" id="ARBA00022475"/>
    </source>
</evidence>
<feature type="transmembrane region" description="Helical" evidence="20">
    <location>
        <begin position="1369"/>
        <end position="1393"/>
    </location>
</feature>
<dbReference type="GO" id="GO:0097524">
    <property type="term" value="C:sperm plasma membrane"/>
    <property type="evidence" value="ECO:0007669"/>
    <property type="project" value="Ensembl"/>
</dbReference>
<evidence type="ECO:0000256" key="5">
    <source>
        <dbReference type="ARBA" id="ARBA00022692"/>
    </source>
</evidence>
<dbReference type="GO" id="GO:0005634">
    <property type="term" value="C:nucleus"/>
    <property type="evidence" value="ECO:0007669"/>
    <property type="project" value="UniProtKB-SubCell"/>
</dbReference>
<evidence type="ECO:0000256" key="7">
    <source>
        <dbReference type="ARBA" id="ARBA00022989"/>
    </source>
</evidence>
<dbReference type="InterPro" id="IPR036392">
    <property type="entry name" value="PLAT/LH2_dom_sf"/>
</dbReference>
<dbReference type="Pfam" id="PF20519">
    <property type="entry name" value="Polycystin_dom"/>
    <property type="match status" value="1"/>
</dbReference>
<dbReference type="GO" id="GO:0002080">
    <property type="term" value="C:acrosomal membrane"/>
    <property type="evidence" value="ECO:0007669"/>
    <property type="project" value="UniProtKB-SubCell"/>
</dbReference>
<keyword evidence="25" id="KW-1185">Reference proteome</keyword>
<dbReference type="Pfam" id="PF08016">
    <property type="entry name" value="PKD_channel"/>
    <property type="match status" value="1"/>
</dbReference>
<dbReference type="SUPFAM" id="SSF49723">
    <property type="entry name" value="Lipase/lipooxygenase domain (PLAT/LH2 domain)"/>
    <property type="match status" value="1"/>
</dbReference>
<evidence type="ECO:0000256" key="20">
    <source>
        <dbReference type="SAM" id="Phobius"/>
    </source>
</evidence>
<dbReference type="GO" id="GO:0060046">
    <property type="term" value="P:regulation of acrosome reaction"/>
    <property type="evidence" value="ECO:0007669"/>
    <property type="project" value="Ensembl"/>
</dbReference>
<feature type="transmembrane region" description="Helical" evidence="20">
    <location>
        <begin position="1922"/>
        <end position="1944"/>
    </location>
</feature>
<feature type="transmembrane region" description="Helical" evidence="20">
    <location>
        <begin position="2003"/>
        <end position="2025"/>
    </location>
</feature>
<dbReference type="PROSITE" id="PS50095">
    <property type="entry name" value="PLAT"/>
    <property type="match status" value="1"/>
</dbReference>
<dbReference type="InterPro" id="IPR002859">
    <property type="entry name" value="PKD/REJ-like"/>
</dbReference>
<feature type="transmembrane region" description="Helical" evidence="20">
    <location>
        <begin position="1964"/>
        <end position="1982"/>
    </location>
</feature>
<comment type="function">
    <text evidence="12">Testis-specific protein that controls sperm transport and the timing of zona pellucida-evoked exocytosis of the sperm acrosome.</text>
</comment>
<evidence type="ECO:0000256" key="18">
    <source>
        <dbReference type="PROSITE-ProRule" id="PRU00152"/>
    </source>
</evidence>
<organism evidence="24 25">
    <name type="scientific">Sciurus vulgaris</name>
    <name type="common">Eurasian red squirrel</name>
    <dbReference type="NCBI Taxonomy" id="55149"/>
    <lineage>
        <taxon>Eukaryota</taxon>
        <taxon>Metazoa</taxon>
        <taxon>Chordata</taxon>
        <taxon>Craniata</taxon>
        <taxon>Vertebrata</taxon>
        <taxon>Euteleostomi</taxon>
        <taxon>Mammalia</taxon>
        <taxon>Eutheria</taxon>
        <taxon>Euarchontoglires</taxon>
        <taxon>Glires</taxon>
        <taxon>Rodentia</taxon>
        <taxon>Sciuromorpha</taxon>
        <taxon>Sciuridae</taxon>
        <taxon>Sciurinae</taxon>
        <taxon>Sciurini</taxon>
        <taxon>Sciurus</taxon>
    </lineage>
</organism>
<feature type="region of interest" description="Disordered" evidence="19">
    <location>
        <begin position="1437"/>
        <end position="1476"/>
    </location>
</feature>
<evidence type="ECO:0000256" key="1">
    <source>
        <dbReference type="ARBA" id="ARBA00004123"/>
    </source>
</evidence>
<proteinExistence type="inferred from homology"/>
<keyword evidence="10" id="KW-0539">Nucleus</keyword>
<dbReference type="InterPro" id="IPR042060">
    <property type="entry name" value="PLAT_polycystin1"/>
</dbReference>
<dbReference type="Proteomes" id="UP000694564">
    <property type="component" value="Chromosome 5"/>
</dbReference>
<dbReference type="GO" id="GO:0005262">
    <property type="term" value="F:calcium channel activity"/>
    <property type="evidence" value="ECO:0007669"/>
    <property type="project" value="TreeGrafter"/>
</dbReference>
<feature type="transmembrane region" description="Helical" evidence="20">
    <location>
        <begin position="1337"/>
        <end position="1357"/>
    </location>
</feature>
<evidence type="ECO:0000313" key="24">
    <source>
        <dbReference type="Ensembl" id="ENSSVLP00005008383.1"/>
    </source>
</evidence>
<dbReference type="CDD" id="cd01752">
    <property type="entry name" value="PLAT_polycystin"/>
    <property type="match status" value="1"/>
</dbReference>
<dbReference type="InterPro" id="IPR001024">
    <property type="entry name" value="PLAT/LH2_dom"/>
</dbReference>
<dbReference type="GeneTree" id="ENSGT00940000162080"/>
<evidence type="ECO:0000256" key="9">
    <source>
        <dbReference type="ARBA" id="ARBA00023180"/>
    </source>
</evidence>
<evidence type="ECO:0000256" key="3">
    <source>
        <dbReference type="ARBA" id="ARBA00007200"/>
    </source>
</evidence>
<dbReference type="InterPro" id="IPR014010">
    <property type="entry name" value="REJ_dom"/>
</dbReference>
<evidence type="ECO:0000256" key="10">
    <source>
        <dbReference type="ARBA" id="ARBA00023242"/>
    </source>
</evidence>
<keyword evidence="11" id="KW-0968">Cytoplasmic vesicle</keyword>
<evidence type="ECO:0000256" key="12">
    <source>
        <dbReference type="ARBA" id="ARBA00057509"/>
    </source>
</evidence>